<evidence type="ECO:0000313" key="3">
    <source>
        <dbReference type="Proteomes" id="UP000323142"/>
    </source>
</evidence>
<sequence>MQRSARLVKSLLRPSITLGQAAGPPGASGVGPLSSVPVDPVTLAVLKGRLEQIADEMDATLYRSAFNPIIAEARDACHGLYHATTGDTLVQGTKGLPVFVGAMAFAVKAVIDKVARDGGLEPGDTFIFNDPYDGGTHLNDFRLVRPIFRDGALFCWLASVGHWLDIGGNVPGGYNPKATESFQEGVRIPPVKLVEAGRMRGDVVDILAANSRVPMSNWGDLNGQLNALDLGERRLRELLDAYGDGVIASAFEAFSERAEALMRAAIRALPDGTYAFEDVLDNDGIVDEPLTIALDLTVDGDTMSLDFSRSSGACQGPINISYATTVAACYVALKHLFTEVPANAGCLRPIRFTVTDGSILGARAPKPVAGYTETILRLIGVVFGALAQADPTRATAAPFGTINALSLAGHRADGSRWVMFSFFGGGLGGNPESDGLNHANNPISTATIPPAEILEASYPVMFTQWALRPDSAGPGAHRGGLGATYEIEVLSPGGAEVSLLGERGKVAPFGVAGGGPAALNRFAWQTAEGWETAPMVSKITNVRLQAGQRVRLDTPGGGGFGNPLARSRGDIERDLRLGYVSGEAARTLYGWAGVTTGAAA</sequence>
<dbReference type="InterPro" id="IPR045079">
    <property type="entry name" value="Oxoprolinase-like"/>
</dbReference>
<reference evidence="2 3" key="2">
    <citation type="submission" date="2019-09" db="EMBL/GenBank/DDBJ databases">
        <authorList>
            <person name="Jin C."/>
        </authorList>
    </citation>
    <scope>NUCLEOTIDE SEQUENCE [LARGE SCALE GENOMIC DNA]</scope>
    <source>
        <strain evidence="2 3">BN140002</strain>
    </source>
</reference>
<dbReference type="AlphaFoldDB" id="A0A5B2VFE3"/>
<evidence type="ECO:0000313" key="2">
    <source>
        <dbReference type="EMBL" id="KAA2237326.1"/>
    </source>
</evidence>
<protein>
    <submittedName>
        <fullName evidence="2">Hydantoinase B/oxoprolinase family protein</fullName>
    </submittedName>
</protein>
<dbReference type="Proteomes" id="UP000323142">
    <property type="component" value="Unassembled WGS sequence"/>
</dbReference>
<proteinExistence type="predicted"/>
<accession>A0A5B2VFE3</accession>
<dbReference type="GO" id="GO:0017168">
    <property type="term" value="F:5-oxoprolinase (ATP-hydrolyzing) activity"/>
    <property type="evidence" value="ECO:0007669"/>
    <property type="project" value="TreeGrafter"/>
</dbReference>
<dbReference type="OrthoDB" id="9761586at2"/>
<dbReference type="GO" id="GO:0006749">
    <property type="term" value="P:glutathione metabolic process"/>
    <property type="evidence" value="ECO:0007669"/>
    <property type="project" value="TreeGrafter"/>
</dbReference>
<dbReference type="Pfam" id="PF02538">
    <property type="entry name" value="Hydantoinase_B"/>
    <property type="match status" value="1"/>
</dbReference>
<dbReference type="PANTHER" id="PTHR11365:SF23">
    <property type="entry name" value="HYPOTHETICAL 5-OXOPROLINASE (EUROFUNG)-RELATED"/>
    <property type="match status" value="1"/>
</dbReference>
<organism evidence="2 3">
    <name type="scientific">Salinarimonas soli</name>
    <dbReference type="NCBI Taxonomy" id="1638099"/>
    <lineage>
        <taxon>Bacteria</taxon>
        <taxon>Pseudomonadati</taxon>
        <taxon>Pseudomonadota</taxon>
        <taxon>Alphaproteobacteria</taxon>
        <taxon>Hyphomicrobiales</taxon>
        <taxon>Salinarimonadaceae</taxon>
        <taxon>Salinarimonas</taxon>
    </lineage>
</organism>
<feature type="domain" description="Hydantoinase B/oxoprolinase" evidence="1">
    <location>
        <begin position="39"/>
        <end position="563"/>
    </location>
</feature>
<dbReference type="InterPro" id="IPR003692">
    <property type="entry name" value="Hydantoinase_B"/>
</dbReference>
<keyword evidence="3" id="KW-1185">Reference proteome</keyword>
<name>A0A5B2VFE3_9HYPH</name>
<comment type="caution">
    <text evidence="2">The sequence shown here is derived from an EMBL/GenBank/DDBJ whole genome shotgun (WGS) entry which is preliminary data.</text>
</comment>
<dbReference type="GO" id="GO:0005829">
    <property type="term" value="C:cytosol"/>
    <property type="evidence" value="ECO:0007669"/>
    <property type="project" value="TreeGrafter"/>
</dbReference>
<dbReference type="PANTHER" id="PTHR11365">
    <property type="entry name" value="5-OXOPROLINASE RELATED"/>
    <property type="match status" value="1"/>
</dbReference>
<evidence type="ECO:0000259" key="1">
    <source>
        <dbReference type="Pfam" id="PF02538"/>
    </source>
</evidence>
<gene>
    <name evidence="2" type="ORF">F0L46_10015</name>
</gene>
<reference evidence="2 3" key="1">
    <citation type="submission" date="2019-09" db="EMBL/GenBank/DDBJ databases">
        <title>Salinarimonas rosea gen. nov., sp. nov., a new member of the a-2 subgroup of the Proteobacteria.</title>
        <authorList>
            <person name="Liu J."/>
        </authorList>
    </citation>
    <scope>NUCLEOTIDE SEQUENCE [LARGE SCALE GENOMIC DNA]</scope>
    <source>
        <strain evidence="2 3">BN140002</strain>
    </source>
</reference>
<dbReference type="EMBL" id="VUOA01000019">
    <property type="protein sequence ID" value="KAA2237326.1"/>
    <property type="molecule type" value="Genomic_DNA"/>
</dbReference>